<comment type="subcellular location">
    <subcellularLocation>
        <location evidence="1">Endosome</location>
    </subcellularLocation>
</comment>
<dbReference type="InterPro" id="IPR019448">
    <property type="entry name" value="NT-C2"/>
</dbReference>
<dbReference type="GeneID" id="105904864"/>
<evidence type="ECO:0000313" key="10">
    <source>
        <dbReference type="Proteomes" id="UP000515152"/>
    </source>
</evidence>
<feature type="region of interest" description="Disordered" evidence="6">
    <location>
        <begin position="860"/>
        <end position="897"/>
    </location>
</feature>
<dbReference type="SMART" id="SM01203">
    <property type="entry name" value="DUF3585"/>
    <property type="match status" value="1"/>
</dbReference>
<evidence type="ECO:0000256" key="3">
    <source>
        <dbReference type="ARBA" id="ARBA00022753"/>
    </source>
</evidence>
<keyword evidence="2" id="KW-0597">Phosphoprotein</keyword>
<dbReference type="FunFam" id="1.10.418.10:FF:000023">
    <property type="entry name" value="EH domain-binding protein 1 isoform X1"/>
    <property type="match status" value="1"/>
</dbReference>
<feature type="compositionally biased region" description="Low complexity" evidence="6">
    <location>
        <begin position="709"/>
        <end position="718"/>
    </location>
</feature>
<feature type="compositionally biased region" description="Basic and acidic residues" evidence="6">
    <location>
        <begin position="866"/>
        <end position="897"/>
    </location>
</feature>
<gene>
    <name evidence="11" type="primary">ehbp1l1a</name>
</gene>
<feature type="region of interest" description="Disordered" evidence="6">
    <location>
        <begin position="695"/>
        <end position="718"/>
    </location>
</feature>
<dbReference type="PANTHER" id="PTHR23167:SF91">
    <property type="entry name" value="EH DOMAIN-BINDING PROTEIN 1-LIKE PROTEIN 1"/>
    <property type="match status" value="1"/>
</dbReference>
<dbReference type="GO" id="GO:0005768">
    <property type="term" value="C:endosome"/>
    <property type="evidence" value="ECO:0007669"/>
    <property type="project" value="UniProtKB-SubCell"/>
</dbReference>
<dbReference type="Pfam" id="PF00307">
    <property type="entry name" value="CH"/>
    <property type="match status" value="1"/>
</dbReference>
<feature type="compositionally biased region" description="Polar residues" evidence="6">
    <location>
        <begin position="3643"/>
        <end position="3655"/>
    </location>
</feature>
<feature type="region of interest" description="Disordered" evidence="6">
    <location>
        <begin position="4034"/>
        <end position="4068"/>
    </location>
</feature>
<feature type="region of interest" description="Disordered" evidence="6">
    <location>
        <begin position="1262"/>
        <end position="1281"/>
    </location>
</feature>
<feature type="region of interest" description="Disordered" evidence="6">
    <location>
        <begin position="4574"/>
        <end position="4604"/>
    </location>
</feature>
<feature type="domain" description="C2 NT-type" evidence="8">
    <location>
        <begin position="8"/>
        <end position="157"/>
    </location>
</feature>
<dbReference type="InterPro" id="IPR022735">
    <property type="entry name" value="bMERB_dom"/>
</dbReference>
<feature type="region of interest" description="Disordered" evidence="6">
    <location>
        <begin position="434"/>
        <end position="486"/>
    </location>
</feature>
<feature type="compositionally biased region" description="Pro residues" evidence="6">
    <location>
        <begin position="258"/>
        <end position="272"/>
    </location>
</feature>
<feature type="compositionally biased region" description="Polar residues" evidence="6">
    <location>
        <begin position="1891"/>
        <end position="1905"/>
    </location>
</feature>
<feature type="region of interest" description="Disordered" evidence="6">
    <location>
        <begin position="1784"/>
        <end position="1804"/>
    </location>
</feature>
<evidence type="ECO:0000259" key="8">
    <source>
        <dbReference type="PROSITE" id="PS51840"/>
    </source>
</evidence>
<dbReference type="KEGG" id="char:105904864"/>
<feature type="compositionally biased region" description="Basic residues" evidence="6">
    <location>
        <begin position="1043"/>
        <end position="1053"/>
    </location>
</feature>
<feature type="compositionally biased region" description="Low complexity" evidence="6">
    <location>
        <begin position="959"/>
        <end position="974"/>
    </location>
</feature>
<feature type="region of interest" description="Disordered" evidence="6">
    <location>
        <begin position="4486"/>
        <end position="4523"/>
    </location>
</feature>
<keyword evidence="3" id="KW-0967">Endosome</keyword>
<feature type="compositionally biased region" description="Polar residues" evidence="6">
    <location>
        <begin position="4233"/>
        <end position="4247"/>
    </location>
</feature>
<feature type="region of interest" description="Disordered" evidence="6">
    <location>
        <begin position="935"/>
        <end position="1000"/>
    </location>
</feature>
<feature type="region of interest" description="Disordered" evidence="6">
    <location>
        <begin position="505"/>
        <end position="539"/>
    </location>
</feature>
<evidence type="ECO:0000256" key="1">
    <source>
        <dbReference type="ARBA" id="ARBA00004177"/>
    </source>
</evidence>
<feature type="compositionally biased region" description="Polar residues" evidence="6">
    <location>
        <begin position="4594"/>
        <end position="4604"/>
    </location>
</feature>
<feature type="region of interest" description="Disordered" evidence="6">
    <location>
        <begin position="183"/>
        <end position="285"/>
    </location>
</feature>
<name>A0A6P3W3M3_CLUHA</name>
<proteinExistence type="predicted"/>
<evidence type="ECO:0000259" key="7">
    <source>
        <dbReference type="PROSITE" id="PS50021"/>
    </source>
</evidence>
<feature type="region of interest" description="Disordered" evidence="6">
    <location>
        <begin position="1872"/>
        <end position="1905"/>
    </location>
</feature>
<dbReference type="PROSITE" id="PS50021">
    <property type="entry name" value="CH"/>
    <property type="match status" value="1"/>
</dbReference>
<organism evidence="10 11">
    <name type="scientific">Clupea harengus</name>
    <name type="common">Atlantic herring</name>
    <dbReference type="NCBI Taxonomy" id="7950"/>
    <lineage>
        <taxon>Eukaryota</taxon>
        <taxon>Metazoa</taxon>
        <taxon>Chordata</taxon>
        <taxon>Craniata</taxon>
        <taxon>Vertebrata</taxon>
        <taxon>Euteleostomi</taxon>
        <taxon>Actinopterygii</taxon>
        <taxon>Neopterygii</taxon>
        <taxon>Teleostei</taxon>
        <taxon>Clupei</taxon>
        <taxon>Clupeiformes</taxon>
        <taxon>Clupeoidei</taxon>
        <taxon>Clupeidae</taxon>
        <taxon>Clupea</taxon>
    </lineage>
</organism>
<evidence type="ECO:0000256" key="2">
    <source>
        <dbReference type="ARBA" id="ARBA00022553"/>
    </source>
</evidence>
<feature type="compositionally biased region" description="Basic and acidic residues" evidence="6">
    <location>
        <begin position="1031"/>
        <end position="1042"/>
    </location>
</feature>
<reference evidence="11" key="1">
    <citation type="submission" date="2025-08" db="UniProtKB">
        <authorList>
            <consortium name="RefSeq"/>
        </authorList>
    </citation>
    <scope>IDENTIFICATION</scope>
</reference>
<feature type="compositionally biased region" description="Pro residues" evidence="6">
    <location>
        <begin position="344"/>
        <end position="354"/>
    </location>
</feature>
<feature type="region of interest" description="Disordered" evidence="6">
    <location>
        <begin position="1031"/>
        <end position="1055"/>
    </location>
</feature>
<evidence type="ECO:0000256" key="4">
    <source>
        <dbReference type="ARBA" id="ARBA00023054"/>
    </source>
</evidence>
<feature type="region of interest" description="Disordered" evidence="6">
    <location>
        <begin position="3363"/>
        <end position="3428"/>
    </location>
</feature>
<feature type="compositionally biased region" description="Basic and acidic residues" evidence="6">
    <location>
        <begin position="3363"/>
        <end position="3376"/>
    </location>
</feature>
<feature type="region of interest" description="Disordered" evidence="6">
    <location>
        <begin position="3508"/>
        <end position="3676"/>
    </location>
</feature>
<feature type="compositionally biased region" description="Polar residues" evidence="6">
    <location>
        <begin position="1790"/>
        <end position="1804"/>
    </location>
</feature>
<keyword evidence="10" id="KW-1185">Reference proteome</keyword>
<feature type="compositionally biased region" description="Polar residues" evidence="6">
    <location>
        <begin position="383"/>
        <end position="393"/>
    </location>
</feature>
<feature type="compositionally biased region" description="Low complexity" evidence="6">
    <location>
        <begin position="244"/>
        <end position="257"/>
    </location>
</feature>
<feature type="compositionally biased region" description="Basic and acidic residues" evidence="6">
    <location>
        <begin position="3574"/>
        <end position="3583"/>
    </location>
</feature>
<dbReference type="InterPro" id="IPR050540">
    <property type="entry name" value="F-actin_Monoox_Mical"/>
</dbReference>
<dbReference type="CTD" id="557083"/>
<keyword evidence="4 5" id="KW-0175">Coiled coil</keyword>
<dbReference type="Pfam" id="PF10358">
    <property type="entry name" value="NT-C2"/>
    <property type="match status" value="1"/>
</dbReference>
<feature type="region of interest" description="Disordered" evidence="6">
    <location>
        <begin position="305"/>
        <end position="421"/>
    </location>
</feature>
<feature type="region of interest" description="Disordered" evidence="6">
    <location>
        <begin position="4206"/>
        <end position="4327"/>
    </location>
</feature>
<dbReference type="PROSITE" id="PS51848">
    <property type="entry name" value="BMERB"/>
    <property type="match status" value="1"/>
</dbReference>
<dbReference type="InterPro" id="IPR001715">
    <property type="entry name" value="CH_dom"/>
</dbReference>
<feature type="region of interest" description="Disordered" evidence="6">
    <location>
        <begin position="571"/>
        <end position="618"/>
    </location>
</feature>
<dbReference type="RefSeq" id="XP_012688256.2">
    <property type="nucleotide sequence ID" value="XM_012832802.3"/>
</dbReference>
<feature type="domain" description="Calponin-homology (CH)" evidence="7">
    <location>
        <begin position="4338"/>
        <end position="4443"/>
    </location>
</feature>
<dbReference type="SUPFAM" id="SSF47576">
    <property type="entry name" value="Calponin-homology domain, CH-domain"/>
    <property type="match status" value="1"/>
</dbReference>
<evidence type="ECO:0000256" key="6">
    <source>
        <dbReference type="SAM" id="MobiDB-lite"/>
    </source>
</evidence>
<dbReference type="InterPro" id="IPR036872">
    <property type="entry name" value="CH_dom_sf"/>
</dbReference>
<feature type="region of interest" description="Disordered" evidence="6">
    <location>
        <begin position="4453"/>
        <end position="4473"/>
    </location>
</feature>
<evidence type="ECO:0000313" key="11">
    <source>
        <dbReference type="RefSeq" id="XP_012688256.2"/>
    </source>
</evidence>
<dbReference type="Gene3D" id="1.10.418.10">
    <property type="entry name" value="Calponin-like domain"/>
    <property type="match status" value="1"/>
</dbReference>
<evidence type="ECO:0000256" key="5">
    <source>
        <dbReference type="SAM" id="Coils"/>
    </source>
</evidence>
<dbReference type="OrthoDB" id="8851913at2759"/>
<dbReference type="Proteomes" id="UP000515152">
    <property type="component" value="Chromosome 18"/>
</dbReference>
<dbReference type="PROSITE" id="PS51840">
    <property type="entry name" value="C2_NT"/>
    <property type="match status" value="1"/>
</dbReference>
<feature type="compositionally biased region" description="Polar residues" evidence="6">
    <location>
        <begin position="3613"/>
        <end position="3624"/>
    </location>
</feature>
<evidence type="ECO:0000259" key="9">
    <source>
        <dbReference type="PROSITE" id="PS51848"/>
    </source>
</evidence>
<feature type="region of interest" description="Disordered" evidence="6">
    <location>
        <begin position="639"/>
        <end position="660"/>
    </location>
</feature>
<feature type="compositionally biased region" description="Low complexity" evidence="6">
    <location>
        <begin position="519"/>
        <end position="539"/>
    </location>
</feature>
<feature type="region of interest" description="Disordered" evidence="6">
    <location>
        <begin position="2058"/>
        <end position="2088"/>
    </location>
</feature>
<feature type="coiled-coil region" evidence="5">
    <location>
        <begin position="4678"/>
        <end position="4718"/>
    </location>
</feature>
<feature type="compositionally biased region" description="Basic and acidic residues" evidence="6">
    <location>
        <begin position="3656"/>
        <end position="3676"/>
    </location>
</feature>
<protein>
    <submittedName>
        <fullName evidence="11">Uncharacterized protein ehbp1l1a isoform X1</fullName>
    </submittedName>
</protein>
<feature type="compositionally biased region" description="Polar residues" evidence="6">
    <location>
        <begin position="2065"/>
        <end position="2076"/>
    </location>
</feature>
<dbReference type="Pfam" id="PF12130">
    <property type="entry name" value="bMERB_dom"/>
    <property type="match status" value="1"/>
</dbReference>
<accession>A0A6P3W3M3</accession>
<sequence>MTSVWKRLQRVGKRASKFQFAATFQDLTVECTNKWQPDKLRVVWTRRNRRICTKLHGWQPGIKNPYRGMVVWQAPESVDITVTLFKDPNADEFEDKDWTFIIENETKGHRKVLASVDVNMRRYASATPAQYELSLKMKPLSVKVVEATLKLTLSCVFLKEGKATDEDMQSLASLMSLKQSDIGNLDDFSDEEEDRRASTGSATVSPTAAPHTPSRRVRDAGTTHTAPTEMERKSTFTVTPPNPSLQSLPPLPLSITPSAPPLFPPPPHPAAPRPAGSDPQQARPSHYSFTLPAFIKAHPPVLPKIFQPPAGSAPVYVTRRPQRSSGDPSLMEHRPHAEAAMAAPIPPPPPPRPRPLSFTGPSTPPHPSPLSSSPPQVALPLDGTQTVTYSAARSSAWRPHSFPSLRSSVHSPPPHLETSPPVVASIPALRHSKSYRDSLAEPGSALTRPTSLPSEPEPASWQNEWRSPKHTTPLAPPPVLCPTTTTTDTSEVVPLQSVQGLETLCKPASSLSPPPVQTPPSSVQTTPPVQTPPSSVQTTHLVQPSVSMQTNPGVPSSAVVQSAFTVQATVHAPPPSVETPPDAQASPPVFTDSTTESDLPPLIPPLAQATPPEQSPLSAISPPPEIFCSVLPPPLSLSPPNAHSLSLSASPVPAPAAFSDSPDPLPSVQILSSYPAVSLPDPLVHAHVPASMTSPPVTTPLSDAPSLTPADSIPASCSSSASPPLSPAVCVSPIPCPAPLPVVSVDVRASCTAPGPAPASPAASVVSSSDSSPAVPVCKWRHQVVPTVVRPNVRRPQVTPAVETLVPMPVPSPLSPTPAVLSPLPPAISSPPLQAQAPISLQPGPVSASLFDTQTEFQRQLSTLTEEEHSSSLSPTEEKQTNLGRPESKAYERKREGDSVFGLEVVKAAKGLDSMIPLLPSSPKKSSLSEFPYFELPKTRSDGPDTTPVGVSPDPTSHPASPLSLSPVAVSASSQESKEAPKPLIWKPVHPSPPRSMSGQGAMVAMESEKAVQASPTQLPLSGLLEGKGMRDWTEERETGKKCKERRKKKKQKVTLSAERDVSQCVGAPERAPSEWGPNTMVTLLPSCPRVSRSPGLPSAMMHSRDEAQDGERTFDRKVLLEKPSKKVSKVTVSQGPVPETLTKDEEDARGMAYLSPCCPREARPPGLPSTHLPMADGPRIVMEPNMVDLLPTCVRVSSVPGIPSWQQMNLIQSRDNLWCLSKKPLCQTSLREKSLVFATPGRVYDDKESRRHMMALVPSCPSKSQIPGFPSAPRPKVDPRHQMPSMTDILPSCPKSSQIPGLPTIMASNETLALKWPSEDIVFFKPFKEKPKILHFHDLGKFYHDMEMLKTMLVLVPTCPRKARIPGFPSVPRDPKKLHADKAPSMVNILPTCPKSSGVAGLPSRSLAESTGWFMDNSSLFEKPFKSPASKIHHFPAAPGLLDTSVNMSNMRPSCPRATRIPGCPSAPQPEIVRPPSIVNLVPSCPKVSKVMGLPSIMAVNAEQEIPHWYKIAKKPLWVKQRKDPSGLVKPLSLRIKLLKECGDIRRPMVNLAPTCPWQARVPGFPSAPRPEPERARSMINLLPSCPKMSMVPGMSSAKLVEEFDLVKAWPTREMSLWIKPFKSKHCQAICLEPAQYRPADDSGRDIVKNMWLLVPCCPGKATVPGFPSSPKPKLDNTPNMVNLLPCCPKVARIPGVPSTRMSKTELHSAINWPLGIEPFWVKPLRKKSYESVLVLPVQYITILDKIIIKGMSYLAPSCPGRARMPGFPSAPRPQAVRAPGMVSMRPSCPQSSRVPGLPSTRQSHTGFDAEVNWHAGTKTLWAKTMKVNSCPHVLDCPSQYCSTKDRCVIRSMVSLVPSCPGKARMPGFPSAPRPQAVKAPGMVSMRPSCPQSSRVPGLPSTRQSHTGFDAKVNWHAGTKTLLAKPMKVNSCPHVLDCPSQYSSTKDKCVIRSMVSLVPSCPANARSPGFPSLPRLESSLLPSMANILPFYLSGSSAEDKDKALLGERNPCQPVSMLALTSFGPSEVSGYLSTPSQSHTELPCEKLKFLPRLEDISSRKHTCPSEPNQQPPSAHMTNDDDDAKPDLSSVPTLIMENKGFEARDKRNEGTLNRGHLQCRMWHSIPDTPLILSVRERSGNMTALVPACPRTSSIPGFPSTQMTSADTGLENFSVDKSTLWEKPLKESHVLPVDIAKEQRDTMTGMVNLGPSCPKRARMLGFPSVDSPESEVHPVEMTLNMINLTPSCPSVTRVVGMPSIVTDNTPNIKWTAGSVDRWSIWERPLKRKSSATILSTLFPKTSKEIMKNMFAMVPSCPPASSIPGFPSAKRTKEAQMPSMRSLFQSCPNISNITGIPSKLTQPADQPNIEWLNVRGTLWVKQPLKRLELPRQTFVEDTEICSTMWALVPSCPVAASVPGFPSAPQRIADKRQIQKEPVMVNIVHACPKLSIIPGIPSQDATNVQQIPDKTVLWDKPPQIKSFAIAMLQSGDKTIDKDMVALVPSCPEVARIPGFPSAPRCKVNLEPNMANILPCCPKIARVPGCPSRESAVTSEGLSDKSSIWRKPLRDKTVRIAFITHGSSPQYKNMYALVPACPTKARIPGFPSAPHGKVNLEPNMAKMRPCCPKIARVPGIPSQDVTNLEQIPEKTVLWDKPPQMKMFAIEMLQSGDKIIDKDMVALVPSCPEVARIPGFPSAPRRKVNLEPNMANILPCCPKIARAPGCPSRENAVTSEWLSDKSSIWHKPLRDKTVRIEAIMHGSSPQYKNMHALVPACPTKAIIPGFPSAPQPKCWEVSNMINMRSSCPKVSCAPGVPCTERLHTGRWLFSKIPEWEKPFKSPKLLMQTSSVLESLPNDSHIMQRMMSLASTCPKVARAQGFPSAPLPGAKKRPHMFSLLQSIPRVSNIPGMSSSAMLIFDISHSKSWPVQTCPVIKKPLKERSAMMITSYQYDRWTMGNMFLLRPACPIRATNPGFPSVYRPPSVEEHTASALYPSCPKESCIPGIPSLMINPAQSLEAVLYKQILLKRPLRVTQSGTVLPYPTTENEEVFKSMVALLPSCPREARTPGFPSAPPPALDSESLVCPETASTDQTANIAGVITEQNLVEAIDISEMDTHGDIENTGICIEVKPTSAITLTTGEPGSPTKEECKEDVLFIKDEPSPCFAHDTADFSESGLVLDWEVLEAEDSSVEKEEGSSGLVKTIVGVFHKGYETVAAILHPSSPTDVDDLENLFSSVDPSDADGRIQSQDEASGALSFLGAEQDEELPGSAEPYMYHLSEGRSESPSEDECWLVEGGGFSMMKKWPPEDDLYEITKAEDFRGTEEVVEKALGVDSLSQTKVKTSRQEEDSGSREVLEQCIPALTVDTQRDQTERKFPELGPKHPSAKGVSDPSLQLTAEENPFVSRGSPSTDESKPAVVDLVPPRRTKRKDSLNREALKAVELESANTEGVALSSVDKLTPPLRNKKMKAEGSHNVEIANVESAPLTESVGGEGQQKVASSLLETRDVVSSELTLEVKSPQTMEDKTDSPLTSEMPQEPTDGSVPSEEVIEEPKNSDVLLPSFSDDTPPLQIGTLENKGPSKDIDSHSAAHNQTVPAAEFVPPPRSRKEKRPSPLLTKDTTTSSVQSRGCSPAPKEPVVPKRKKKGRSQSCEISVVSSTESWKEMKAKTPESDKPPAKVLDLKKPNTDISELIAGVKMRKKRAQLPVPMPRQKNRLSGSFVDDMPAVDKEAWGKAVTEGLTNVHVHMPWMKKQLSGSCLDDASSPTEPQSCAAETAVEVEARVREGLSNLPIPMLRAKKRLSGSILDDPLSAAESGVCGIEPAAKALGKGMTERLSNLPVPMPRIKKRLSGSFLDVMTSPADLHLGAVGTAVDIEASKKGMAEDLANLPVPMARMRKRPSGSFLDDISSPTESQLFAIKPAEDIAAKVMEVRKGLSTLPIPMPRMKKRLSGAFLDDSSPPIELLASSAASAVHVDASRKAVLEGLSSVPVLMPRSKKRLSESLTDVSSPADSPLSSPIGSYETKDSFFSKLFQPSNEGICKDSSPPVSVEAFGSSDGREEKSEPYVTTTASEGQTEAAVLLARDMTHMDKETSSETAVLLAGDVTHMDKETSSETAVLLAEDVTHMDKETSSETAVLLAGDVTHMDKETSSETAVLLAGDVTHMDKETSSGASTEPLPGDAAVLTLTEANAPERPEQTVDIFDQAKQTVLSGESDVGKPADGTEGPEADFGQAGQHMPESTESVEVTATGGSVSDDESHQGAAEDSSLPVARPRMKKRLSGSVPEDSSPTGQEELSDVPAVVPRRSKKKLIADPVDLQGRGSAGDTAGGDADTARFQEAPSLVNSSQSLLQWCQEVTQGHKGVKITNFSTSWRNGLAFCAILHHFHPDKINFEMLDPYDIKHNNKKAFDGFAELGITRLMEPSDMVLLAVPDRLIVMTYLNQIRTNLTGQELSVRQIGRDSSESSYAVGTTEAPDTEATARYCDEQLQRSGITLEAHGSRPAESGGSQERERDATSATNGDVVPPPRAKRTQAVAAVAGASGVGMGTAGFVPPPRSHSTLSKSGFGHVKDADLVRKRRSQIRGDSMDESELSEAPSKSEIASSQMSVLRPDSQNIELEEESRMAGEECQDTSQYVLSEMQALEMEQRQIDRRAGYVEKKLRTLMESGTDRIEEEKLIQEWFMLVNKKNALIRRQDQLQLLQEEQDLERRLELLKRELQDLMAVEDWQKTQAHKHREQLLLKELVSLVDKRDELVHDMDARERGALEEDERLERGLEQRRRKYGSRKEKCSIQ</sequence>
<dbReference type="PANTHER" id="PTHR23167">
    <property type="entry name" value="CALPONIN HOMOLOGY DOMAIN-CONTAINING PROTEIN DDB_G0272472-RELATED"/>
    <property type="match status" value="1"/>
</dbReference>
<feature type="domain" description="BMERB" evidence="9">
    <location>
        <begin position="4617"/>
        <end position="4768"/>
    </location>
</feature>
<dbReference type="SMART" id="SM00033">
    <property type="entry name" value="CH"/>
    <property type="match status" value="1"/>
</dbReference>